<dbReference type="STRING" id="35608.A0A2U1MF32"/>
<organism evidence="1 2">
    <name type="scientific">Artemisia annua</name>
    <name type="common">Sweet wormwood</name>
    <dbReference type="NCBI Taxonomy" id="35608"/>
    <lineage>
        <taxon>Eukaryota</taxon>
        <taxon>Viridiplantae</taxon>
        <taxon>Streptophyta</taxon>
        <taxon>Embryophyta</taxon>
        <taxon>Tracheophyta</taxon>
        <taxon>Spermatophyta</taxon>
        <taxon>Magnoliopsida</taxon>
        <taxon>eudicotyledons</taxon>
        <taxon>Gunneridae</taxon>
        <taxon>Pentapetalae</taxon>
        <taxon>asterids</taxon>
        <taxon>campanulids</taxon>
        <taxon>Asterales</taxon>
        <taxon>Asteraceae</taxon>
        <taxon>Asteroideae</taxon>
        <taxon>Anthemideae</taxon>
        <taxon>Artemisiinae</taxon>
        <taxon>Artemisia</taxon>
    </lineage>
</organism>
<dbReference type="PANTHER" id="PTHR31983">
    <property type="entry name" value="ENDO-1,3(4)-BETA-GLUCANASE 1"/>
    <property type="match status" value="1"/>
</dbReference>
<proteinExistence type="predicted"/>
<accession>A0A2U1MF32</accession>
<protein>
    <submittedName>
        <fullName evidence="1">Uncharacterized protein</fullName>
    </submittedName>
</protein>
<dbReference type="GO" id="GO:0052861">
    <property type="term" value="F:endo-1,3(4)-beta-glucanase activity"/>
    <property type="evidence" value="ECO:0007669"/>
    <property type="project" value="InterPro"/>
</dbReference>
<dbReference type="Proteomes" id="UP000245207">
    <property type="component" value="Unassembled WGS sequence"/>
</dbReference>
<name>A0A2U1MF32_ARTAN</name>
<keyword evidence="2" id="KW-1185">Reference proteome</keyword>
<dbReference type="OrthoDB" id="4473401at2759"/>
<reference evidence="1 2" key="1">
    <citation type="journal article" date="2018" name="Mol. Plant">
        <title>The genome of Artemisia annua provides insight into the evolution of Asteraceae family and artemisinin biosynthesis.</title>
        <authorList>
            <person name="Shen Q."/>
            <person name="Zhang L."/>
            <person name="Liao Z."/>
            <person name="Wang S."/>
            <person name="Yan T."/>
            <person name="Shi P."/>
            <person name="Liu M."/>
            <person name="Fu X."/>
            <person name="Pan Q."/>
            <person name="Wang Y."/>
            <person name="Lv Z."/>
            <person name="Lu X."/>
            <person name="Zhang F."/>
            <person name="Jiang W."/>
            <person name="Ma Y."/>
            <person name="Chen M."/>
            <person name="Hao X."/>
            <person name="Li L."/>
            <person name="Tang Y."/>
            <person name="Lv G."/>
            <person name="Zhou Y."/>
            <person name="Sun X."/>
            <person name="Brodelius P.E."/>
            <person name="Rose J.K.C."/>
            <person name="Tang K."/>
        </authorList>
    </citation>
    <scope>NUCLEOTIDE SEQUENCE [LARGE SCALE GENOMIC DNA]</scope>
    <source>
        <strain evidence="2">cv. Huhao1</strain>
        <tissue evidence="1">Leaf</tissue>
    </source>
</reference>
<dbReference type="EMBL" id="PKPP01005510">
    <property type="protein sequence ID" value="PWA59865.1"/>
    <property type="molecule type" value="Genomic_DNA"/>
</dbReference>
<dbReference type="AlphaFoldDB" id="A0A2U1MF32"/>
<dbReference type="InterPro" id="IPR005200">
    <property type="entry name" value="Endo-beta-glucanase"/>
</dbReference>
<comment type="caution">
    <text evidence="1">The sequence shown here is derived from an EMBL/GenBank/DDBJ whole genome shotgun (WGS) entry which is preliminary data.</text>
</comment>
<evidence type="ECO:0000313" key="1">
    <source>
        <dbReference type="EMBL" id="PWA59865.1"/>
    </source>
</evidence>
<dbReference type="PANTHER" id="PTHR31983:SF0">
    <property type="entry name" value="GLUCAN ENDO-1,3-BETA-D-GLUCOSIDASE 2"/>
    <property type="match status" value="1"/>
</dbReference>
<evidence type="ECO:0000313" key="2">
    <source>
        <dbReference type="Proteomes" id="UP000245207"/>
    </source>
</evidence>
<gene>
    <name evidence="1" type="ORF">CTI12_AA386060</name>
</gene>
<sequence>MSTTRRIDGMPIQILSLNEPLKCLHKANHAIFQLSLNGCPLKFLHGSPQNEKYGQVMTDLDEVYLIISYSSETSEVAPEVATKIATEVAPEVVPKATTIIVTVTNIEETVKFYIPESEEKETRTKPEKENKRPTIGLTEFAHRRNQESTSDVVNVYYSPALMGLAYGDKHLVLFVGVLWANKRDSGLWFAPSEWKECRTGIQVLPLLLIELGNKLKERAQMSKKRLKIWDPGIKIFLDNTLRRRWFLKGWEVLHPCPWLEYVS</sequence>